<evidence type="ECO:0000313" key="3">
    <source>
        <dbReference type="Proteomes" id="UP001301769"/>
    </source>
</evidence>
<feature type="compositionally biased region" description="Basic and acidic residues" evidence="1">
    <location>
        <begin position="296"/>
        <end position="307"/>
    </location>
</feature>
<gene>
    <name evidence="2" type="ORF">QBC37DRAFT_389199</name>
</gene>
<keyword evidence="3" id="KW-1185">Reference proteome</keyword>
<dbReference type="AlphaFoldDB" id="A0AAN6Y3K3"/>
<protein>
    <submittedName>
        <fullName evidence="2">Uncharacterized protein</fullName>
    </submittedName>
</protein>
<organism evidence="2 3">
    <name type="scientific">Rhypophila decipiens</name>
    <dbReference type="NCBI Taxonomy" id="261697"/>
    <lineage>
        <taxon>Eukaryota</taxon>
        <taxon>Fungi</taxon>
        <taxon>Dikarya</taxon>
        <taxon>Ascomycota</taxon>
        <taxon>Pezizomycotina</taxon>
        <taxon>Sordariomycetes</taxon>
        <taxon>Sordariomycetidae</taxon>
        <taxon>Sordariales</taxon>
        <taxon>Naviculisporaceae</taxon>
        <taxon>Rhypophila</taxon>
    </lineage>
</organism>
<feature type="region of interest" description="Disordered" evidence="1">
    <location>
        <begin position="277"/>
        <end position="327"/>
    </location>
</feature>
<evidence type="ECO:0000313" key="2">
    <source>
        <dbReference type="EMBL" id="KAK4212028.1"/>
    </source>
</evidence>
<sequence>MPPPISQSSESTYQLFTTDEIVDQPAGFLHEIVRALCTDDAVRTRASIILSKLLAKGDETLQLDASKSLLPPRVKVCLQCKQEFKEEENAEWACQFHNGYVEIRNKYWKNHDHNRDGPIDTPENRKYDPEGFQWSCCEDELNSPGCAHRSHRAAEEVEKVKESHPLEDNTEAGPQAKKVKLSLPKPTQKDAEPVAVPEGKLVCLQCNEAYWEGFNWPRSCWFHHGSLALDSGAKVWENFDYDNEDELDTEYMREEVPEGFVYECCGESGLSKGCKWGSHISNRNPPETGRTGTTEDTTHGANGDKKAQPATDFQDPISGETSGLSSV</sequence>
<proteinExistence type="predicted"/>
<comment type="caution">
    <text evidence="2">The sequence shown here is derived from an EMBL/GenBank/DDBJ whole genome shotgun (WGS) entry which is preliminary data.</text>
</comment>
<reference evidence="2" key="1">
    <citation type="journal article" date="2023" name="Mol. Phylogenet. Evol.">
        <title>Genome-scale phylogeny and comparative genomics of the fungal order Sordariales.</title>
        <authorList>
            <person name="Hensen N."/>
            <person name="Bonometti L."/>
            <person name="Westerberg I."/>
            <person name="Brannstrom I.O."/>
            <person name="Guillou S."/>
            <person name="Cros-Aarteil S."/>
            <person name="Calhoun S."/>
            <person name="Haridas S."/>
            <person name="Kuo A."/>
            <person name="Mondo S."/>
            <person name="Pangilinan J."/>
            <person name="Riley R."/>
            <person name="LaButti K."/>
            <person name="Andreopoulos B."/>
            <person name="Lipzen A."/>
            <person name="Chen C."/>
            <person name="Yan M."/>
            <person name="Daum C."/>
            <person name="Ng V."/>
            <person name="Clum A."/>
            <person name="Steindorff A."/>
            <person name="Ohm R.A."/>
            <person name="Martin F."/>
            <person name="Silar P."/>
            <person name="Natvig D.O."/>
            <person name="Lalanne C."/>
            <person name="Gautier V."/>
            <person name="Ament-Velasquez S.L."/>
            <person name="Kruys A."/>
            <person name="Hutchinson M.I."/>
            <person name="Powell A.J."/>
            <person name="Barry K."/>
            <person name="Miller A.N."/>
            <person name="Grigoriev I.V."/>
            <person name="Debuchy R."/>
            <person name="Gladieux P."/>
            <person name="Hiltunen Thoren M."/>
            <person name="Johannesson H."/>
        </authorList>
    </citation>
    <scope>NUCLEOTIDE SEQUENCE</scope>
    <source>
        <strain evidence="2">PSN293</strain>
    </source>
</reference>
<feature type="region of interest" description="Disordered" evidence="1">
    <location>
        <begin position="159"/>
        <end position="179"/>
    </location>
</feature>
<dbReference type="EMBL" id="MU858136">
    <property type="protein sequence ID" value="KAK4212028.1"/>
    <property type="molecule type" value="Genomic_DNA"/>
</dbReference>
<dbReference type="PANTHER" id="PTHR38167">
    <property type="entry name" value="C2H2-TYPE DOMAIN-CONTAINING PROTEIN"/>
    <property type="match status" value="1"/>
</dbReference>
<dbReference type="PANTHER" id="PTHR38167:SF1">
    <property type="entry name" value="C2H2-TYPE DOMAIN-CONTAINING PROTEIN"/>
    <property type="match status" value="1"/>
</dbReference>
<evidence type="ECO:0000256" key="1">
    <source>
        <dbReference type="SAM" id="MobiDB-lite"/>
    </source>
</evidence>
<dbReference type="Proteomes" id="UP001301769">
    <property type="component" value="Unassembled WGS sequence"/>
</dbReference>
<accession>A0AAN6Y3K3</accession>
<name>A0AAN6Y3K3_9PEZI</name>
<reference evidence="2" key="2">
    <citation type="submission" date="2023-05" db="EMBL/GenBank/DDBJ databases">
        <authorList>
            <consortium name="Lawrence Berkeley National Laboratory"/>
            <person name="Steindorff A."/>
            <person name="Hensen N."/>
            <person name="Bonometti L."/>
            <person name="Westerberg I."/>
            <person name="Brannstrom I.O."/>
            <person name="Guillou S."/>
            <person name="Cros-Aarteil S."/>
            <person name="Calhoun S."/>
            <person name="Haridas S."/>
            <person name="Kuo A."/>
            <person name="Mondo S."/>
            <person name="Pangilinan J."/>
            <person name="Riley R."/>
            <person name="Labutti K."/>
            <person name="Andreopoulos B."/>
            <person name="Lipzen A."/>
            <person name="Chen C."/>
            <person name="Yanf M."/>
            <person name="Daum C."/>
            <person name="Ng V."/>
            <person name="Clum A."/>
            <person name="Ohm R."/>
            <person name="Martin F."/>
            <person name="Silar P."/>
            <person name="Natvig D."/>
            <person name="Lalanne C."/>
            <person name="Gautier V."/>
            <person name="Ament-Velasquez S.L."/>
            <person name="Kruys A."/>
            <person name="Hutchinson M.I."/>
            <person name="Powell A.J."/>
            <person name="Barry K."/>
            <person name="Miller A.N."/>
            <person name="Grigoriev I.V."/>
            <person name="Debuchy R."/>
            <person name="Gladieux P."/>
            <person name="Thoren M.H."/>
            <person name="Johannesson H."/>
        </authorList>
    </citation>
    <scope>NUCLEOTIDE SEQUENCE</scope>
    <source>
        <strain evidence="2">PSN293</strain>
    </source>
</reference>